<organism evidence="1 2">
    <name type="scientific">Ambrosiozyma monospora</name>
    <name type="common">Yeast</name>
    <name type="synonym">Endomycopsis monosporus</name>
    <dbReference type="NCBI Taxonomy" id="43982"/>
    <lineage>
        <taxon>Eukaryota</taxon>
        <taxon>Fungi</taxon>
        <taxon>Dikarya</taxon>
        <taxon>Ascomycota</taxon>
        <taxon>Saccharomycotina</taxon>
        <taxon>Pichiomycetes</taxon>
        <taxon>Pichiales</taxon>
        <taxon>Pichiaceae</taxon>
        <taxon>Ambrosiozyma</taxon>
    </lineage>
</organism>
<name>A0ACB5U1M3_AMBMO</name>
<evidence type="ECO:0000313" key="2">
    <source>
        <dbReference type="Proteomes" id="UP001165064"/>
    </source>
</evidence>
<protein>
    <submittedName>
        <fullName evidence="1">Unnamed protein product</fullName>
    </submittedName>
</protein>
<comment type="caution">
    <text evidence="1">The sequence shown here is derived from an EMBL/GenBank/DDBJ whole genome shotgun (WGS) entry which is preliminary data.</text>
</comment>
<reference evidence="1" key="1">
    <citation type="submission" date="2023-04" db="EMBL/GenBank/DDBJ databases">
        <title>Ambrosiozyma monospora NBRC 10751.</title>
        <authorList>
            <person name="Ichikawa N."/>
            <person name="Sato H."/>
            <person name="Tonouchi N."/>
        </authorList>
    </citation>
    <scope>NUCLEOTIDE SEQUENCE</scope>
    <source>
        <strain evidence="1">NBRC 10751</strain>
    </source>
</reference>
<proteinExistence type="predicted"/>
<evidence type="ECO:0000313" key="1">
    <source>
        <dbReference type="EMBL" id="GME99612.1"/>
    </source>
</evidence>
<dbReference type="Proteomes" id="UP001165064">
    <property type="component" value="Unassembled WGS sequence"/>
</dbReference>
<gene>
    <name evidence="1" type="ORF">Amon02_001076800</name>
</gene>
<keyword evidence="2" id="KW-1185">Reference proteome</keyword>
<accession>A0ACB5U1M3</accession>
<sequence length="259" mass="30513">MARYNWFEVNQCVLNVARTATPEEIKKAYRKLALKYHPDKNQSKDAEEQFKKISESYSVLSDPTKKRAYDYDLRTSNYGPSSSTRSNPGYSSTYPAQANRNNNNNSNSNQRSYPDPTADYERAKQKYYDASKKRQEDQRKYEQQRQRQHQQQQQRQRAYGWANTNGFPSGNLNEDFFDPFAEFDRDFFRRFGYGSTAGPSSTSSRTYAYSYYYRPEETSNTRSGGSDYYRTTTGEDFEKRREKYRHGRQTSTIFSTEPT</sequence>
<dbReference type="EMBL" id="BSXS01011063">
    <property type="protein sequence ID" value="GME99612.1"/>
    <property type="molecule type" value="Genomic_DNA"/>
</dbReference>